<accession>A0A8K0EN73</accession>
<dbReference type="PANTHER" id="PTHR37984:SF5">
    <property type="entry name" value="PROTEIN NYNRIN-LIKE"/>
    <property type="match status" value="1"/>
</dbReference>
<dbReference type="Proteomes" id="UP000838412">
    <property type="component" value="Chromosome 3"/>
</dbReference>
<dbReference type="InterPro" id="IPR015943">
    <property type="entry name" value="WD40/YVTN_repeat-like_dom_sf"/>
</dbReference>
<sequence>MMGTMKTTYRTARRCIGMATFSCISKITPTHLNAATNGLTFSLLQLPFCYDIARGLEKKLEKMLRPTVFPALPRTQRATAFALGGDPKGKNFLYCFGQSVIIRDIENPAISDVYTQHVAKTTVAKYAPSGFYISSAVSLKSISVCAAVPLLALFLPHNNWWQRPILPSIFYPRHGSRTTFDSPRDPPPPPPPPSFDGSDDFQFWSQQFDAWAESQPLDDPCSEAAPPPHLPHRRSVRLLHRTAGRYQRPQYESHLISELCTRLGIRKTRTSPYHPQADGQVERFNRTMKDILAKCLAGRENDWDRILPHVALAYNTSRHTTSKRSPFYLVHGREAHLPVDVACQLPATTAHLADLTTAITSVRDAIAQSHQTQDQHQAPRINYHQYRVGDRVWLHHPPLALYKLRLPWTGPFTVMATLPPGEPAPILYRIQHDTGRQRQQVVHHNRLKPYIAPTRRLLPHTYPICIWICL</sequence>
<dbReference type="InterPro" id="IPR054465">
    <property type="entry name" value="Integrase_p58-like_C"/>
</dbReference>
<evidence type="ECO:0000313" key="4">
    <source>
        <dbReference type="Proteomes" id="UP000838412"/>
    </source>
</evidence>
<dbReference type="Gene3D" id="3.30.420.10">
    <property type="entry name" value="Ribonuclease H-like superfamily/Ribonuclease H"/>
    <property type="match status" value="1"/>
</dbReference>
<evidence type="ECO:0000256" key="1">
    <source>
        <dbReference type="SAM" id="MobiDB-lite"/>
    </source>
</evidence>
<dbReference type="InterPro" id="IPR050951">
    <property type="entry name" value="Retrovirus_Pol_polyprotein"/>
</dbReference>
<evidence type="ECO:0000259" key="2">
    <source>
        <dbReference type="PROSITE" id="PS50994"/>
    </source>
</evidence>
<proteinExistence type="predicted"/>
<organism evidence="3 4">
    <name type="scientific">Branchiostoma lanceolatum</name>
    <name type="common">Common lancelet</name>
    <name type="synonym">Amphioxus lanceolatum</name>
    <dbReference type="NCBI Taxonomy" id="7740"/>
    <lineage>
        <taxon>Eukaryota</taxon>
        <taxon>Metazoa</taxon>
        <taxon>Chordata</taxon>
        <taxon>Cephalochordata</taxon>
        <taxon>Leptocardii</taxon>
        <taxon>Amphioxiformes</taxon>
        <taxon>Branchiostomatidae</taxon>
        <taxon>Branchiostoma</taxon>
    </lineage>
</organism>
<feature type="compositionally biased region" description="Pro residues" evidence="1">
    <location>
        <begin position="185"/>
        <end position="194"/>
    </location>
</feature>
<evidence type="ECO:0000313" key="3">
    <source>
        <dbReference type="EMBL" id="CAH1258182.1"/>
    </source>
</evidence>
<dbReference type="GO" id="GO:0003676">
    <property type="term" value="F:nucleic acid binding"/>
    <property type="evidence" value="ECO:0007669"/>
    <property type="project" value="InterPro"/>
</dbReference>
<dbReference type="SUPFAM" id="SSF53098">
    <property type="entry name" value="Ribonuclease H-like"/>
    <property type="match status" value="1"/>
</dbReference>
<dbReference type="Pfam" id="PF22938">
    <property type="entry name" value="Integrase_p58_C"/>
    <property type="match status" value="1"/>
</dbReference>
<protein>
    <submittedName>
        <fullName evidence="3">WDR1 protein</fullName>
    </submittedName>
</protein>
<dbReference type="GO" id="GO:0015074">
    <property type="term" value="P:DNA integration"/>
    <property type="evidence" value="ECO:0007669"/>
    <property type="project" value="InterPro"/>
</dbReference>
<dbReference type="OrthoDB" id="116216at2759"/>
<dbReference type="PROSITE" id="PS50994">
    <property type="entry name" value="INTEGRASE"/>
    <property type="match status" value="1"/>
</dbReference>
<feature type="domain" description="Integrase catalytic" evidence="2">
    <location>
        <begin position="249"/>
        <end position="334"/>
    </location>
</feature>
<dbReference type="EMBL" id="OV696688">
    <property type="protein sequence ID" value="CAH1258182.1"/>
    <property type="molecule type" value="Genomic_DNA"/>
</dbReference>
<keyword evidence="4" id="KW-1185">Reference proteome</keyword>
<gene>
    <name evidence="3" type="primary">WDR1</name>
    <name evidence="3" type="ORF">BLAG_LOCUS15837</name>
</gene>
<dbReference type="PANTHER" id="PTHR37984">
    <property type="entry name" value="PROTEIN CBG26694"/>
    <property type="match status" value="1"/>
</dbReference>
<reference evidence="3" key="1">
    <citation type="submission" date="2022-01" db="EMBL/GenBank/DDBJ databases">
        <authorList>
            <person name="Braso-Vives M."/>
        </authorList>
    </citation>
    <scope>NUCLEOTIDE SEQUENCE</scope>
</reference>
<dbReference type="Gene3D" id="2.130.10.10">
    <property type="entry name" value="YVTN repeat-like/Quinoprotein amine dehydrogenase"/>
    <property type="match status" value="1"/>
</dbReference>
<dbReference type="InterPro" id="IPR001584">
    <property type="entry name" value="Integrase_cat-core"/>
</dbReference>
<dbReference type="AlphaFoldDB" id="A0A8K0EN73"/>
<dbReference type="InterPro" id="IPR036397">
    <property type="entry name" value="RNaseH_sf"/>
</dbReference>
<feature type="region of interest" description="Disordered" evidence="1">
    <location>
        <begin position="177"/>
        <end position="198"/>
    </location>
</feature>
<name>A0A8K0EN73_BRALA</name>
<dbReference type="InterPro" id="IPR012337">
    <property type="entry name" value="RNaseH-like_sf"/>
</dbReference>